<dbReference type="PANTHER" id="PTHR11800:SF13">
    <property type="entry name" value="DNA-DIRECTED RNA POLYMERASES I AND III SUBUNIT RPAC1"/>
    <property type="match status" value="1"/>
</dbReference>
<dbReference type="GO" id="GO:0005736">
    <property type="term" value="C:RNA polymerase I complex"/>
    <property type="evidence" value="ECO:0007669"/>
    <property type="project" value="TreeGrafter"/>
</dbReference>
<dbReference type="Gene3D" id="2.170.120.12">
    <property type="entry name" value="DNA-directed RNA polymerase, insert domain"/>
    <property type="match status" value="1"/>
</dbReference>
<dbReference type="GO" id="GO:0055029">
    <property type="term" value="C:nuclear DNA-directed RNA polymerase complex"/>
    <property type="evidence" value="ECO:0007669"/>
    <property type="project" value="UniProtKB-ARBA"/>
</dbReference>
<dbReference type="InterPro" id="IPR033901">
    <property type="entry name" value="RNAPI/III_AC40"/>
</dbReference>
<keyword evidence="5" id="KW-0539">Nucleus</keyword>
<dbReference type="GO" id="GO:0005666">
    <property type="term" value="C:RNA polymerase III complex"/>
    <property type="evidence" value="ECO:0007669"/>
    <property type="project" value="TreeGrafter"/>
</dbReference>
<protein>
    <recommendedName>
        <fullName evidence="2">DNA-directed RNA polymerases I and III subunit RPAC1</fullName>
    </recommendedName>
</protein>
<evidence type="ECO:0000259" key="7">
    <source>
        <dbReference type="SMART" id="SM00662"/>
    </source>
</evidence>
<dbReference type="SUPFAM" id="SSF55257">
    <property type="entry name" value="RBP11-like subunits of RNA polymerase"/>
    <property type="match status" value="1"/>
</dbReference>
<dbReference type="InterPro" id="IPR011263">
    <property type="entry name" value="DNA-dir_RNA_pol_RpoA/D/Rpb3"/>
</dbReference>
<name>A0A507BY46_9FUNG</name>
<dbReference type="EMBL" id="QEAO01000061">
    <property type="protein sequence ID" value="TPX30646.1"/>
    <property type="molecule type" value="Genomic_DNA"/>
</dbReference>
<comment type="subcellular location">
    <subcellularLocation>
        <location evidence="1">Nucleus</location>
    </subcellularLocation>
</comment>
<dbReference type="CDD" id="cd07032">
    <property type="entry name" value="RNAP_I_II_AC40"/>
    <property type="match status" value="1"/>
</dbReference>
<dbReference type="GO" id="GO:0046983">
    <property type="term" value="F:protein dimerization activity"/>
    <property type="evidence" value="ECO:0007669"/>
    <property type="project" value="InterPro"/>
</dbReference>
<keyword evidence="3 8" id="KW-0240">DNA-directed RNA polymerase</keyword>
<dbReference type="InterPro" id="IPR036643">
    <property type="entry name" value="RNApol_insert_sf"/>
</dbReference>
<dbReference type="InterPro" id="IPR036603">
    <property type="entry name" value="RBP11-like"/>
</dbReference>
<evidence type="ECO:0000256" key="6">
    <source>
        <dbReference type="ARBA" id="ARBA00025804"/>
    </source>
</evidence>
<dbReference type="Pfam" id="PF01000">
    <property type="entry name" value="RNA_pol_A_bac"/>
    <property type="match status" value="1"/>
</dbReference>
<dbReference type="STRING" id="1806994.A0A507BY46"/>
<evidence type="ECO:0000256" key="1">
    <source>
        <dbReference type="ARBA" id="ARBA00004123"/>
    </source>
</evidence>
<dbReference type="GO" id="GO:0003677">
    <property type="term" value="F:DNA binding"/>
    <property type="evidence" value="ECO:0007669"/>
    <property type="project" value="InterPro"/>
</dbReference>
<dbReference type="GO" id="GO:0006351">
    <property type="term" value="P:DNA-templated transcription"/>
    <property type="evidence" value="ECO:0007669"/>
    <property type="project" value="InterPro"/>
</dbReference>
<dbReference type="GO" id="GO:0003899">
    <property type="term" value="F:DNA-directed RNA polymerase activity"/>
    <property type="evidence" value="ECO:0007669"/>
    <property type="project" value="InterPro"/>
</dbReference>
<dbReference type="NCBIfam" id="NF001988">
    <property type="entry name" value="PRK00783.1"/>
    <property type="match status" value="1"/>
</dbReference>
<reference evidence="8 9" key="1">
    <citation type="journal article" date="2019" name="Sci. Rep.">
        <title>Comparative genomics of chytrid fungi reveal insights into the obligate biotrophic and pathogenic lifestyle of Synchytrium endobioticum.</title>
        <authorList>
            <person name="van de Vossenberg B.T.L.H."/>
            <person name="Warris S."/>
            <person name="Nguyen H.D.T."/>
            <person name="van Gent-Pelzer M.P.E."/>
            <person name="Joly D.L."/>
            <person name="van de Geest H.C."/>
            <person name="Bonants P.J.M."/>
            <person name="Smith D.S."/>
            <person name="Levesque C.A."/>
            <person name="van der Lee T.A.J."/>
        </authorList>
    </citation>
    <scope>NUCLEOTIDE SEQUENCE [LARGE SCALE GENOMIC DNA]</scope>
    <source>
        <strain evidence="8 9">JEL517</strain>
    </source>
</reference>
<dbReference type="PANTHER" id="PTHR11800">
    <property type="entry name" value="DNA-DIRECTED RNA POLYMERASE"/>
    <property type="match status" value="1"/>
</dbReference>
<evidence type="ECO:0000256" key="4">
    <source>
        <dbReference type="ARBA" id="ARBA00023163"/>
    </source>
</evidence>
<dbReference type="HAMAP" id="MF_00320">
    <property type="entry name" value="RNApol_arch_Rpo3"/>
    <property type="match status" value="1"/>
</dbReference>
<evidence type="ECO:0000256" key="3">
    <source>
        <dbReference type="ARBA" id="ARBA00022478"/>
    </source>
</evidence>
<evidence type="ECO:0000256" key="2">
    <source>
        <dbReference type="ARBA" id="ARBA00022083"/>
    </source>
</evidence>
<keyword evidence="4" id="KW-0804">Transcription</keyword>
<dbReference type="Gene3D" id="3.30.1360.10">
    <property type="entry name" value="RNA polymerase, RBP11-like subunit"/>
    <property type="match status" value="1"/>
</dbReference>
<evidence type="ECO:0000256" key="5">
    <source>
        <dbReference type="ARBA" id="ARBA00023242"/>
    </source>
</evidence>
<dbReference type="AlphaFoldDB" id="A0A507BY46"/>
<dbReference type="Pfam" id="PF01193">
    <property type="entry name" value="RNA_pol_L"/>
    <property type="match status" value="1"/>
</dbReference>
<proteinExistence type="inferred from homology"/>
<dbReference type="InterPro" id="IPR001514">
    <property type="entry name" value="DNA-dir_RNA_pol_30-40kDasu_CS"/>
</dbReference>
<organism evidence="8 9">
    <name type="scientific">Synchytrium microbalum</name>
    <dbReference type="NCBI Taxonomy" id="1806994"/>
    <lineage>
        <taxon>Eukaryota</taxon>
        <taxon>Fungi</taxon>
        <taxon>Fungi incertae sedis</taxon>
        <taxon>Chytridiomycota</taxon>
        <taxon>Chytridiomycota incertae sedis</taxon>
        <taxon>Chytridiomycetes</taxon>
        <taxon>Synchytriales</taxon>
        <taxon>Synchytriaceae</taxon>
        <taxon>Synchytrium</taxon>
    </lineage>
</organism>
<dbReference type="InterPro" id="IPR011262">
    <property type="entry name" value="DNA-dir_RNA_pol_insert"/>
</dbReference>
<keyword evidence="9" id="KW-1185">Reference proteome</keyword>
<dbReference type="GeneID" id="42007059"/>
<accession>A0A507BY46</accession>
<comment type="similarity">
    <text evidence="6">Belongs to the archaeal Rpo3/eukaryotic RPB3 RNA polymerase subunit family.</text>
</comment>
<dbReference type="RefSeq" id="XP_031022269.1">
    <property type="nucleotide sequence ID" value="XM_031171762.1"/>
</dbReference>
<dbReference type="InterPro" id="IPR050518">
    <property type="entry name" value="Rpo3/RPB3_RNA_Pol_subunit"/>
</dbReference>
<dbReference type="Proteomes" id="UP000319731">
    <property type="component" value="Unassembled WGS sequence"/>
</dbReference>
<dbReference type="SMART" id="SM00662">
    <property type="entry name" value="RPOLD"/>
    <property type="match status" value="1"/>
</dbReference>
<dbReference type="SUPFAM" id="SSF56553">
    <property type="entry name" value="Insert subdomain of RNA polymerase alpha subunit"/>
    <property type="match status" value="1"/>
</dbReference>
<gene>
    <name evidence="8" type="ORF">SmJEL517_g05836</name>
</gene>
<dbReference type="InterPro" id="IPR022842">
    <property type="entry name" value="RNAP_Rpo3/Rpb3/RPAC1"/>
</dbReference>
<dbReference type="FunFam" id="2.170.120.12:FF:000003">
    <property type="entry name" value="Dna-directed rna polymerases i and iii subunit"/>
    <property type="match status" value="1"/>
</dbReference>
<dbReference type="OrthoDB" id="270173at2759"/>
<dbReference type="PROSITE" id="PS00446">
    <property type="entry name" value="RNA_POL_D_30KD"/>
    <property type="match status" value="1"/>
</dbReference>
<evidence type="ECO:0000313" key="8">
    <source>
        <dbReference type="EMBL" id="TPX30646.1"/>
    </source>
</evidence>
<feature type="domain" description="DNA-directed RNA polymerase RpoA/D/Rpb3-type" evidence="7">
    <location>
        <begin position="50"/>
        <end position="330"/>
    </location>
</feature>
<evidence type="ECO:0000313" key="9">
    <source>
        <dbReference type="Proteomes" id="UP000319731"/>
    </source>
</evidence>
<comment type="caution">
    <text evidence="8">The sequence shown here is derived from an EMBL/GenBank/DDBJ whole genome shotgun (WGS) entry which is preliminary data.</text>
</comment>
<sequence>MDIRILPTSVQYIPTEDMPNSTDWTIDTFKQTFDVVVTKMPTKHEEGELEAEFDLIGIDASLVNAFRRILISEIPTMAIETVYINQNTSLIHDELLAHRLGLIPIKCDPRRFKYKAPHADPSDEDALVFTLHVKCEKNPKAPPNATLPEDKYINSSVYSSQLAWDAQGVQETWDPSDAASPVHNDILIAKLRPGQEIEATMYCEKGTGKVHAKWSPVATASYRLLPKIEILKAIKGADAEKFRQCFTPGVIECVPTADGSSVEAKVVNPRKDTVSREVLRHPEFDDKVRLSRVRDHFLFSIESTGVLHPRELFQESAKILVEKCELIRRHLAELR</sequence>